<keyword evidence="6" id="KW-0915">Sodium</keyword>
<dbReference type="EMBL" id="FNUV01000003">
    <property type="protein sequence ID" value="SEF69410.1"/>
    <property type="molecule type" value="Genomic_DNA"/>
</dbReference>
<reference evidence="13 14" key="1">
    <citation type="submission" date="2016-10" db="EMBL/GenBank/DDBJ databases">
        <authorList>
            <person name="de Groot N.N."/>
        </authorList>
    </citation>
    <scope>NUCLEOTIDE SEQUENCE [LARGE SCALE GENOMIC DNA]</scope>
    <source>
        <strain evidence="13 14">AR32</strain>
    </source>
</reference>
<keyword evidence="8 11" id="KW-0472">Membrane</keyword>
<dbReference type="GO" id="GO:0006814">
    <property type="term" value="P:sodium ion transport"/>
    <property type="evidence" value="ECO:0007669"/>
    <property type="project" value="UniProtKB-KW"/>
</dbReference>
<evidence type="ECO:0000259" key="12">
    <source>
        <dbReference type="Pfam" id="PF03600"/>
    </source>
</evidence>
<dbReference type="AlphaFoldDB" id="A0A1H5U319"/>
<dbReference type="Pfam" id="PF03600">
    <property type="entry name" value="CitMHS"/>
    <property type="match status" value="1"/>
</dbReference>
<dbReference type="InterPro" id="IPR045016">
    <property type="entry name" value="NhaD-like"/>
</dbReference>
<name>A0A1H5U319_XYLRU</name>
<evidence type="ECO:0000256" key="3">
    <source>
        <dbReference type="ARBA" id="ARBA00022449"/>
    </source>
</evidence>
<dbReference type="Proteomes" id="UP000236735">
    <property type="component" value="Unassembled WGS sequence"/>
</dbReference>
<evidence type="ECO:0000256" key="9">
    <source>
        <dbReference type="ARBA" id="ARBA00023201"/>
    </source>
</evidence>
<dbReference type="RefSeq" id="WP_036912601.1">
    <property type="nucleotide sequence ID" value="NZ_FNUV01000003.1"/>
</dbReference>
<proteinExistence type="inferred from homology"/>
<sequence length="464" mass="51674">MTLIIVILLLLGYVVIATGHMTGVNKAAIAIFIGTVGWVVYVCYGTDFVMARHAEDYLSYLGDGNHSSEAVKYYIYNNVFLYWVGRAASIVMFLLATMGIVEILNNNGCFDFITKWIRTRNSKRLLWTITIATFILSANLDNLTTATMMLVIMHSIVQNRRQRMLIGSAIVLAANCGGCFTVIGDPIGLIMWGDGAVTATNFTSYMALPALLAWVIPTILINRELPERLDTQWSPMPYRGDDTNLNYWQRFVMFIVGLGGLWFIPTFHIITKLSPFLGALCVLSILWVVNELFNRKLMSADQMSEHRFFPRALQYGYIQQILFVMGIMLGMGVVTETGVFADVAVWIDENIHSVWILGIVSGLLSGLVDTFTIAISNLSLYPVAESGAESEYIAQFVTNGDYWKIIAYTTTIGGCMLSVGSVSGLALMKMEHIRLGWYLKNLTPKVLAGGLIGLLVLWMELNFM</sequence>
<keyword evidence="5 11" id="KW-1133">Transmembrane helix</keyword>
<feature type="transmembrane region" description="Helical" evidence="11">
    <location>
        <begin position="315"/>
        <end position="334"/>
    </location>
</feature>
<feature type="domain" description="Citrate transporter-like" evidence="12">
    <location>
        <begin position="37"/>
        <end position="374"/>
    </location>
</feature>
<gene>
    <name evidence="13" type="ORF">SAMN05216354_1213</name>
</gene>
<feature type="transmembrane region" description="Helical" evidence="11">
    <location>
        <begin position="446"/>
        <end position="463"/>
    </location>
</feature>
<evidence type="ECO:0000256" key="8">
    <source>
        <dbReference type="ARBA" id="ARBA00023136"/>
    </source>
</evidence>
<keyword evidence="4 11" id="KW-0812">Transmembrane</keyword>
<keyword evidence="9" id="KW-0739">Sodium transport</keyword>
<evidence type="ECO:0000313" key="13">
    <source>
        <dbReference type="EMBL" id="SEF69410.1"/>
    </source>
</evidence>
<evidence type="ECO:0000313" key="14">
    <source>
        <dbReference type="Proteomes" id="UP000236735"/>
    </source>
</evidence>
<feature type="transmembrane region" description="Helical" evidence="11">
    <location>
        <begin position="27"/>
        <end position="44"/>
    </location>
</feature>
<protein>
    <submittedName>
        <fullName evidence="13">Na+/H+ antiporter NhaD</fullName>
    </submittedName>
</protein>
<feature type="transmembrane region" description="Helical" evidence="11">
    <location>
        <begin position="80"/>
        <end position="105"/>
    </location>
</feature>
<evidence type="ECO:0000256" key="4">
    <source>
        <dbReference type="ARBA" id="ARBA00022692"/>
    </source>
</evidence>
<comment type="subcellular location">
    <subcellularLocation>
        <location evidence="1">Membrane</location>
        <topology evidence="1">Multi-pass membrane protein</topology>
    </subcellularLocation>
</comment>
<keyword evidence="7" id="KW-0406">Ion transport</keyword>
<evidence type="ECO:0000256" key="7">
    <source>
        <dbReference type="ARBA" id="ARBA00023065"/>
    </source>
</evidence>
<dbReference type="PANTHER" id="PTHR43269">
    <property type="entry name" value="SODIUM/PROTON ANTIPORTER 1-RELATED"/>
    <property type="match status" value="1"/>
</dbReference>
<feature type="transmembrane region" description="Helical" evidence="11">
    <location>
        <begin position="164"/>
        <end position="183"/>
    </location>
</feature>
<evidence type="ECO:0000256" key="1">
    <source>
        <dbReference type="ARBA" id="ARBA00004141"/>
    </source>
</evidence>
<organism evidence="13 14">
    <name type="scientific">Xylanibacter ruminicola</name>
    <name type="common">Prevotella ruminicola</name>
    <dbReference type="NCBI Taxonomy" id="839"/>
    <lineage>
        <taxon>Bacteria</taxon>
        <taxon>Pseudomonadati</taxon>
        <taxon>Bacteroidota</taxon>
        <taxon>Bacteroidia</taxon>
        <taxon>Bacteroidales</taxon>
        <taxon>Prevotellaceae</taxon>
        <taxon>Xylanibacter</taxon>
    </lineage>
</organism>
<dbReference type="GO" id="GO:0015297">
    <property type="term" value="F:antiporter activity"/>
    <property type="evidence" value="ECO:0007669"/>
    <property type="project" value="UniProtKB-KW"/>
</dbReference>
<dbReference type="GO" id="GO:0016020">
    <property type="term" value="C:membrane"/>
    <property type="evidence" value="ECO:0007669"/>
    <property type="project" value="UniProtKB-SubCell"/>
</dbReference>
<evidence type="ECO:0000256" key="11">
    <source>
        <dbReference type="SAM" id="Phobius"/>
    </source>
</evidence>
<comment type="similarity">
    <text evidence="10">Belongs to the NhaD Na(+)/H(+) (TC 2.A.62) antiporter family.</text>
</comment>
<feature type="transmembrane region" description="Helical" evidence="11">
    <location>
        <begin position="354"/>
        <end position="384"/>
    </location>
</feature>
<evidence type="ECO:0000256" key="6">
    <source>
        <dbReference type="ARBA" id="ARBA00023053"/>
    </source>
</evidence>
<evidence type="ECO:0000256" key="5">
    <source>
        <dbReference type="ARBA" id="ARBA00022989"/>
    </source>
</evidence>
<evidence type="ECO:0000256" key="2">
    <source>
        <dbReference type="ARBA" id="ARBA00022448"/>
    </source>
</evidence>
<keyword evidence="2" id="KW-0813">Transport</keyword>
<keyword evidence="3" id="KW-0050">Antiport</keyword>
<feature type="transmembrane region" description="Helical" evidence="11">
    <location>
        <begin position="251"/>
        <end position="270"/>
    </location>
</feature>
<evidence type="ECO:0000256" key="10">
    <source>
        <dbReference type="ARBA" id="ARBA00025753"/>
    </source>
</evidence>
<accession>A0A1H5U319</accession>
<feature type="transmembrane region" description="Helical" evidence="11">
    <location>
        <begin position="203"/>
        <end position="221"/>
    </location>
</feature>
<dbReference type="PANTHER" id="PTHR43269:SF2">
    <property type="entry name" value="SODIUM_PROTON ANTIPORTER 1-RELATED"/>
    <property type="match status" value="1"/>
</dbReference>
<dbReference type="InterPro" id="IPR004680">
    <property type="entry name" value="Cit_transptr-like_dom"/>
</dbReference>
<feature type="transmembrane region" description="Helical" evidence="11">
    <location>
        <begin position="405"/>
        <end position="426"/>
    </location>
</feature>
<feature type="transmembrane region" description="Helical" evidence="11">
    <location>
        <begin position="125"/>
        <end position="152"/>
    </location>
</feature>